<organism evidence="11 12">
    <name type="scientific">Sporobacter termitidis DSM 10068</name>
    <dbReference type="NCBI Taxonomy" id="1123282"/>
    <lineage>
        <taxon>Bacteria</taxon>
        <taxon>Bacillati</taxon>
        <taxon>Bacillota</taxon>
        <taxon>Clostridia</taxon>
        <taxon>Eubacteriales</taxon>
        <taxon>Oscillospiraceae</taxon>
        <taxon>Sporobacter</taxon>
    </lineage>
</organism>
<evidence type="ECO:0000256" key="8">
    <source>
        <dbReference type="SAM" id="Phobius"/>
    </source>
</evidence>
<dbReference type="SMART" id="SM00382">
    <property type="entry name" value="AAA"/>
    <property type="match status" value="1"/>
</dbReference>
<evidence type="ECO:0000256" key="2">
    <source>
        <dbReference type="ARBA" id="ARBA00022448"/>
    </source>
</evidence>
<feature type="domain" description="ABC transmembrane type-1" evidence="10">
    <location>
        <begin position="21"/>
        <end position="300"/>
    </location>
</feature>
<dbReference type="RefSeq" id="WP_073076627.1">
    <property type="nucleotide sequence ID" value="NZ_FQXV01000003.1"/>
</dbReference>
<dbReference type="InterPro" id="IPR011527">
    <property type="entry name" value="ABC1_TM_dom"/>
</dbReference>
<evidence type="ECO:0000256" key="4">
    <source>
        <dbReference type="ARBA" id="ARBA00022741"/>
    </source>
</evidence>
<dbReference type="PROSITE" id="PS50929">
    <property type="entry name" value="ABC_TM1F"/>
    <property type="match status" value="1"/>
</dbReference>
<dbReference type="PROSITE" id="PS50893">
    <property type="entry name" value="ABC_TRANSPORTER_2"/>
    <property type="match status" value="1"/>
</dbReference>
<dbReference type="OrthoDB" id="9762778at2"/>
<keyword evidence="5 11" id="KW-0067">ATP-binding</keyword>
<keyword evidence="2" id="KW-0813">Transport</keyword>
<dbReference type="InterPro" id="IPR017871">
    <property type="entry name" value="ABC_transporter-like_CS"/>
</dbReference>
<dbReference type="Gene3D" id="1.20.1560.10">
    <property type="entry name" value="ABC transporter type 1, transmembrane domain"/>
    <property type="match status" value="1"/>
</dbReference>
<accession>A0A1M5W528</accession>
<evidence type="ECO:0000313" key="12">
    <source>
        <dbReference type="Proteomes" id="UP000183995"/>
    </source>
</evidence>
<keyword evidence="4" id="KW-0547">Nucleotide-binding</keyword>
<dbReference type="GO" id="GO:0005886">
    <property type="term" value="C:plasma membrane"/>
    <property type="evidence" value="ECO:0007669"/>
    <property type="project" value="UniProtKB-SubCell"/>
</dbReference>
<feature type="transmembrane region" description="Helical" evidence="8">
    <location>
        <begin position="160"/>
        <end position="178"/>
    </location>
</feature>
<keyword evidence="3 8" id="KW-0812">Transmembrane</keyword>
<evidence type="ECO:0000313" key="11">
    <source>
        <dbReference type="EMBL" id="SHH82575.1"/>
    </source>
</evidence>
<proteinExistence type="predicted"/>
<dbReference type="PANTHER" id="PTHR24221:SF397">
    <property type="entry name" value="ABC TRANSPORTER, ATP-BINDING TRANSMEMBRANE PROTEIN"/>
    <property type="match status" value="1"/>
</dbReference>
<dbReference type="STRING" id="1123282.SAMN02745823_01066"/>
<evidence type="ECO:0000256" key="5">
    <source>
        <dbReference type="ARBA" id="ARBA00022840"/>
    </source>
</evidence>
<keyword evidence="12" id="KW-1185">Reference proteome</keyword>
<feature type="transmembrane region" description="Helical" evidence="8">
    <location>
        <begin position="21"/>
        <end position="44"/>
    </location>
</feature>
<dbReference type="InterPro" id="IPR003593">
    <property type="entry name" value="AAA+_ATPase"/>
</dbReference>
<comment type="subcellular location">
    <subcellularLocation>
        <location evidence="1">Cell membrane</location>
        <topology evidence="1">Multi-pass membrane protein</topology>
    </subcellularLocation>
</comment>
<dbReference type="FunFam" id="3.40.50.300:FF:000287">
    <property type="entry name" value="Multidrug ABC transporter ATP-binding protein"/>
    <property type="match status" value="1"/>
</dbReference>
<gene>
    <name evidence="11" type="ORF">SAMN02745823_01066</name>
</gene>
<feature type="transmembrane region" description="Helical" evidence="8">
    <location>
        <begin position="56"/>
        <end position="74"/>
    </location>
</feature>
<dbReference type="PROSITE" id="PS00211">
    <property type="entry name" value="ABC_TRANSPORTER_1"/>
    <property type="match status" value="1"/>
</dbReference>
<keyword evidence="7 8" id="KW-0472">Membrane</keyword>
<dbReference type="GO" id="GO:0140359">
    <property type="term" value="F:ABC-type transporter activity"/>
    <property type="evidence" value="ECO:0007669"/>
    <property type="project" value="InterPro"/>
</dbReference>
<dbReference type="SUPFAM" id="SSF90123">
    <property type="entry name" value="ABC transporter transmembrane region"/>
    <property type="match status" value="1"/>
</dbReference>
<dbReference type="InterPro" id="IPR003439">
    <property type="entry name" value="ABC_transporter-like_ATP-bd"/>
</dbReference>
<dbReference type="SUPFAM" id="SSF52540">
    <property type="entry name" value="P-loop containing nucleoside triphosphate hydrolases"/>
    <property type="match status" value="1"/>
</dbReference>
<feature type="transmembrane region" description="Helical" evidence="8">
    <location>
        <begin position="246"/>
        <end position="268"/>
    </location>
</feature>
<dbReference type="GO" id="GO:0016887">
    <property type="term" value="F:ATP hydrolysis activity"/>
    <property type="evidence" value="ECO:0007669"/>
    <property type="project" value="InterPro"/>
</dbReference>
<evidence type="ECO:0000256" key="7">
    <source>
        <dbReference type="ARBA" id="ARBA00023136"/>
    </source>
</evidence>
<dbReference type="Gene3D" id="3.40.50.300">
    <property type="entry name" value="P-loop containing nucleotide triphosphate hydrolases"/>
    <property type="match status" value="1"/>
</dbReference>
<feature type="domain" description="ABC transporter" evidence="9">
    <location>
        <begin position="334"/>
        <end position="567"/>
    </location>
</feature>
<dbReference type="InterPro" id="IPR039421">
    <property type="entry name" value="Type_1_exporter"/>
</dbReference>
<keyword evidence="6 8" id="KW-1133">Transmembrane helix</keyword>
<dbReference type="CDD" id="cd07346">
    <property type="entry name" value="ABC_6TM_exporters"/>
    <property type="match status" value="1"/>
</dbReference>
<dbReference type="Pfam" id="PF00005">
    <property type="entry name" value="ABC_tran"/>
    <property type="match status" value="1"/>
</dbReference>
<name>A0A1M5W528_9FIRM</name>
<evidence type="ECO:0000259" key="9">
    <source>
        <dbReference type="PROSITE" id="PS50893"/>
    </source>
</evidence>
<feature type="transmembrane region" description="Helical" evidence="8">
    <location>
        <begin position="274"/>
        <end position="294"/>
    </location>
</feature>
<dbReference type="GO" id="GO:0034040">
    <property type="term" value="F:ATPase-coupled lipid transmembrane transporter activity"/>
    <property type="evidence" value="ECO:0007669"/>
    <property type="project" value="TreeGrafter"/>
</dbReference>
<dbReference type="GO" id="GO:0005524">
    <property type="term" value="F:ATP binding"/>
    <property type="evidence" value="ECO:0007669"/>
    <property type="project" value="UniProtKB-KW"/>
</dbReference>
<evidence type="ECO:0000256" key="6">
    <source>
        <dbReference type="ARBA" id="ARBA00022989"/>
    </source>
</evidence>
<protein>
    <submittedName>
        <fullName evidence="11">ATP-binding cassette, subfamily B</fullName>
    </submittedName>
</protein>
<reference evidence="11 12" key="1">
    <citation type="submission" date="2016-11" db="EMBL/GenBank/DDBJ databases">
        <authorList>
            <person name="Jaros S."/>
            <person name="Januszkiewicz K."/>
            <person name="Wedrychowicz H."/>
        </authorList>
    </citation>
    <scope>NUCLEOTIDE SEQUENCE [LARGE SCALE GENOMIC DNA]</scope>
    <source>
        <strain evidence="11 12">DSM 10068</strain>
    </source>
</reference>
<dbReference type="AlphaFoldDB" id="A0A1M5W528"/>
<sequence>MLKLVGRVLRLAGEYAGKLRLSLVLSFVESLLLAVPIFMAWYVFSLVLDNALQVRDAWICFSIILGSVLLRMVLRYWFVMLESGTGYEICARERITLGERLRHLPMRFFSEGNLGWITSIITVDLPFVEEMGMDALDKVISGLAGALIGVIMLLSIDWRIGLITVIIYFAAFLTFQRLERVCRRESPIRQKQQAKLVSAVLEYVRGIPVIKAFNMGGDRAKAVKDAIESTRDHSVGFELQSVNPVLWYRACFAVGTAVTILAATLFAINGLLPAPTAIMVFIFVFYLYMPVQAFTNLSSQTRITEAALDRYEDLNAVDMIEDMGKEAVPHRHDITMRDVRFSYGEGQVLDGVSFTAPAKSVTALVGPSGGGKTTIANLIVRFWDVDSGSVEIGGTNVRDIAYDNLLGNVSMVFQNVYLFNDTIRNNIRFGRPEASEEEIIEAAKKARCHEFIMALPDGYNTLAGERGDRLSGGEKQRISIARAILKNAPIILLDEATASVDPDNEGDIQRAIGELIQDKTLIIIAHRLSTIQNAHQILVVDNKRIVEHGTHTELLNQDGVYHELWKHREKAGGWKISR</sequence>
<dbReference type="EMBL" id="FQXV01000003">
    <property type="protein sequence ID" value="SHH82575.1"/>
    <property type="molecule type" value="Genomic_DNA"/>
</dbReference>
<dbReference type="InterPro" id="IPR027417">
    <property type="entry name" value="P-loop_NTPase"/>
</dbReference>
<dbReference type="InterPro" id="IPR036640">
    <property type="entry name" value="ABC1_TM_sf"/>
</dbReference>
<evidence type="ECO:0000256" key="3">
    <source>
        <dbReference type="ARBA" id="ARBA00022692"/>
    </source>
</evidence>
<dbReference type="PANTHER" id="PTHR24221">
    <property type="entry name" value="ATP-BINDING CASSETTE SUB-FAMILY B"/>
    <property type="match status" value="1"/>
</dbReference>
<dbReference type="Proteomes" id="UP000183995">
    <property type="component" value="Unassembled WGS sequence"/>
</dbReference>
<evidence type="ECO:0000259" key="10">
    <source>
        <dbReference type="PROSITE" id="PS50929"/>
    </source>
</evidence>
<evidence type="ECO:0000256" key="1">
    <source>
        <dbReference type="ARBA" id="ARBA00004651"/>
    </source>
</evidence>
<dbReference type="Pfam" id="PF00664">
    <property type="entry name" value="ABC_membrane"/>
    <property type="match status" value="1"/>
</dbReference>
<feature type="transmembrane region" description="Helical" evidence="8">
    <location>
        <begin position="135"/>
        <end position="154"/>
    </location>
</feature>